<dbReference type="FunCoup" id="Q21429">
    <property type="interactions" value="1484"/>
</dbReference>
<dbReference type="PIR" id="T23611">
    <property type="entry name" value="T23611"/>
</dbReference>
<gene>
    <name evidence="4 6" type="primary">shc-3</name>
    <name evidence="4" type="ORF">CELE_K11E4.2</name>
    <name evidence="6" type="ORF">K11E4.2</name>
</gene>
<name>Q21429_CAEEL</name>
<accession>Q21429</accession>
<evidence type="ECO:0000313" key="5">
    <source>
        <dbReference type="Proteomes" id="UP000001940"/>
    </source>
</evidence>
<dbReference type="InParanoid" id="Q21429"/>
<proteinExistence type="predicted"/>
<dbReference type="EMBL" id="BX284606">
    <property type="protein sequence ID" value="CAA94158.2"/>
    <property type="molecule type" value="Genomic_DNA"/>
</dbReference>
<dbReference type="AlphaFoldDB" id="Q21429"/>
<dbReference type="HOGENOM" id="CLU_088699_0_0_1"/>
<dbReference type="InterPro" id="IPR011993">
    <property type="entry name" value="PH-like_dom_sf"/>
</dbReference>
<dbReference type="SUPFAM" id="SSF50729">
    <property type="entry name" value="PH domain-like"/>
    <property type="match status" value="1"/>
</dbReference>
<dbReference type="Proteomes" id="UP000001940">
    <property type="component" value="Chromosome X"/>
</dbReference>
<dbReference type="Gene3D" id="3.30.505.10">
    <property type="entry name" value="SH2 domain"/>
    <property type="match status" value="1"/>
</dbReference>
<reference evidence="4 5" key="1">
    <citation type="journal article" date="1998" name="Science">
        <title>Genome sequence of the nematode C. elegans: a platform for investigating biology.</title>
        <authorList>
            <consortium name="The C. elegans sequencing consortium"/>
            <person name="Sulson J.E."/>
            <person name="Waterston R."/>
        </authorList>
    </citation>
    <scope>NUCLEOTIDE SEQUENCE [LARGE SCALE GENOMIC DNA]</scope>
    <source>
        <strain evidence="4 5">Bristol N2</strain>
    </source>
</reference>
<organism evidence="4 5">
    <name type="scientific">Caenorhabditis elegans</name>
    <dbReference type="NCBI Taxonomy" id="6239"/>
    <lineage>
        <taxon>Eukaryota</taxon>
        <taxon>Metazoa</taxon>
        <taxon>Ecdysozoa</taxon>
        <taxon>Nematoda</taxon>
        <taxon>Chromadorea</taxon>
        <taxon>Rhabditida</taxon>
        <taxon>Rhabditina</taxon>
        <taxon>Rhabditomorpha</taxon>
        <taxon>Rhabditoidea</taxon>
        <taxon>Rhabditidae</taxon>
        <taxon>Peloderinae</taxon>
        <taxon>Caenorhabditis</taxon>
    </lineage>
</organism>
<sequence length="272" mass="31412">MTTAVLNDPTSSWGESAKHVNASGDRFAVKYMGYAPILQTIRERPIADRDALVRHCINTVVSSRATHEYSVIQHEGVVGPYVSVYQLDLFLNISSFTITCFHIQDGRTHLLGRYKNNQISHYKYREIDGRHYLGIVMKIGRTEKRECNVFMLDNDIALNDLTTKLRSVDERRHNNALQLETRLRSTQEYRYTPNMLACYHGPLSHEDACRQLVLPGEFIIRDSSMRGEFAVSYKTSHGPHDKSIVPNNNIDFFRRFQVDQSVLKHPVVRRQE</sequence>
<dbReference type="OMA" id="RECNVIM"/>
<dbReference type="RefSeq" id="NP_510295.2">
    <property type="nucleotide sequence ID" value="NM_077894.7"/>
</dbReference>
<evidence type="ECO:0000313" key="6">
    <source>
        <dbReference type="WormBase" id="K11E4.2a"/>
    </source>
</evidence>
<dbReference type="Gene3D" id="2.30.29.30">
    <property type="entry name" value="Pleckstrin-homology domain (PH domain)/Phosphotyrosine-binding domain (PTB)"/>
    <property type="match status" value="1"/>
</dbReference>
<feature type="domain" description="SH2" evidence="3">
    <location>
        <begin position="198"/>
        <end position="272"/>
    </location>
</feature>
<dbReference type="PeptideAtlas" id="Q21429"/>
<dbReference type="PROSITE" id="PS50001">
    <property type="entry name" value="SH2"/>
    <property type="match status" value="1"/>
</dbReference>
<protein>
    <submittedName>
        <fullName evidence="4">SH2 domain-containing protein</fullName>
    </submittedName>
</protein>
<dbReference type="UCSC" id="K11E4.2">
    <property type="organism name" value="c. elegans"/>
</dbReference>
<evidence type="ECO:0000256" key="2">
    <source>
        <dbReference type="PROSITE-ProRule" id="PRU00191"/>
    </source>
</evidence>
<dbReference type="WormBase" id="K11E4.2a">
    <property type="protein sequence ID" value="CE34056"/>
    <property type="gene ID" value="WBGene00010774"/>
    <property type="gene designation" value="shc-3"/>
</dbReference>
<evidence type="ECO:0000256" key="1">
    <source>
        <dbReference type="ARBA" id="ARBA00022999"/>
    </source>
</evidence>
<dbReference type="eggNOG" id="ENOG502TH8T">
    <property type="taxonomic scope" value="Eukaryota"/>
</dbReference>
<dbReference type="InterPro" id="IPR000980">
    <property type="entry name" value="SH2"/>
</dbReference>
<dbReference type="GeneID" id="187296"/>
<dbReference type="AGR" id="WB:WBGene00010774"/>
<dbReference type="Bgee" id="WBGene00010774">
    <property type="expression patterns" value="Expressed in material anatomical entity and 5 other cell types or tissues"/>
</dbReference>
<dbReference type="PaxDb" id="6239-K11E4.2"/>
<dbReference type="CTD" id="187296"/>
<keyword evidence="5" id="KW-1185">Reference proteome</keyword>
<dbReference type="InterPro" id="IPR036860">
    <property type="entry name" value="SH2_dom_sf"/>
</dbReference>
<evidence type="ECO:0000259" key="3">
    <source>
        <dbReference type="PROSITE" id="PS50001"/>
    </source>
</evidence>
<dbReference type="OrthoDB" id="9938362at2759"/>
<keyword evidence="1 2" id="KW-0727">SH2 domain</keyword>
<evidence type="ECO:0000313" key="4">
    <source>
        <dbReference type="EMBL" id="CAA94158.2"/>
    </source>
</evidence>
<dbReference type="SUPFAM" id="SSF55550">
    <property type="entry name" value="SH2 domain"/>
    <property type="match status" value="1"/>
</dbReference>